<dbReference type="Proteomes" id="UP000229630">
    <property type="component" value="Chromosome 1"/>
</dbReference>
<dbReference type="RefSeq" id="WP_100019771.1">
    <property type="nucleotide sequence ID" value="NZ_CP024723.1"/>
</dbReference>
<dbReference type="AlphaFoldDB" id="A0A2D3L8N4"/>
<dbReference type="GO" id="GO:0005524">
    <property type="term" value="F:ATP binding"/>
    <property type="evidence" value="ECO:0007669"/>
    <property type="project" value="InterPro"/>
</dbReference>
<dbReference type="SUPFAM" id="SSF52540">
    <property type="entry name" value="P-loop containing nucleoside triphosphate hydrolases"/>
    <property type="match status" value="1"/>
</dbReference>
<dbReference type="GO" id="GO:0016887">
    <property type="term" value="F:ATP hydrolysis activity"/>
    <property type="evidence" value="ECO:0007669"/>
    <property type="project" value="InterPro"/>
</dbReference>
<reference evidence="2 3" key="1">
    <citation type="submission" date="2017-11" db="EMBL/GenBank/DDBJ databases">
        <title>Genome sequencing of Prevotella intermedia KCOM 2837.</title>
        <authorList>
            <person name="Kook J.-K."/>
            <person name="Park S.-N."/>
            <person name="Lim Y.K."/>
        </authorList>
    </citation>
    <scope>NUCLEOTIDE SEQUENCE [LARGE SCALE GENOMIC DNA]</scope>
    <source>
        <strain evidence="2 3">KCOM 2837</strain>
    </source>
</reference>
<dbReference type="EMBL" id="CP024723">
    <property type="protein sequence ID" value="ATV26915.1"/>
    <property type="molecule type" value="Genomic_DNA"/>
</dbReference>
<dbReference type="InterPro" id="IPR027417">
    <property type="entry name" value="P-loop_NTPase"/>
</dbReference>
<evidence type="ECO:0000313" key="2">
    <source>
        <dbReference type="EMBL" id="ATV26915.1"/>
    </source>
</evidence>
<proteinExistence type="predicted"/>
<evidence type="ECO:0000259" key="1">
    <source>
        <dbReference type="Pfam" id="PF13304"/>
    </source>
</evidence>
<dbReference type="InterPro" id="IPR003959">
    <property type="entry name" value="ATPase_AAA_core"/>
</dbReference>
<dbReference type="PANTHER" id="PTHR43581:SF4">
    <property type="entry name" value="ATP_GTP PHOSPHATASE"/>
    <property type="match status" value="1"/>
</dbReference>
<sequence length="485" mass="55773">MNNILKIKIERLKHINSIELNLPIKKGLYAITGANGTGKSSIMTVVSKVIRKSAFEVFQSQDYSSNSRITITYDGKENIWTKANRSWSCSSSDIISFEGFYEGSIIHGMRFSDANYDALLKAERVNDTILTDADSFVQHYLSYILHGNTDFYKNLKRIKHKKIAQHKAFKGIPYFIEGTNGTVNQFCMSAGENMLISLLHMLNVVIIRRAKLDDVRLILIDEIELALHPSAIIRLVDFLQKIATDYNLAIYFSSHSIELLRKIKPSNIFHLQKELDNITIVNPCYPSYATRDIYQHSGYDFLILVEDVLAKYILENIIDENALYKSKLINILPSGGWKNVLRMQDDICKSNLAGVGTKVLSVLDGDVKSDFETLYEQKGFYTNLTINFLPIQSLEKYLHEKIVINKDTNFFKEIGDRFFRVKPLKEVVDSFSKRNDGKAFYKYLIKNLNEQGIDENVFVPKVCEMIYKKEDMSKLLTFLQKTFQN</sequence>
<gene>
    <name evidence="2" type="ORF">CTM62_02680</name>
</gene>
<accession>A0A2D3L8N4</accession>
<dbReference type="Gene3D" id="3.40.50.300">
    <property type="entry name" value="P-loop containing nucleotide triphosphate hydrolases"/>
    <property type="match status" value="1"/>
</dbReference>
<dbReference type="PANTHER" id="PTHR43581">
    <property type="entry name" value="ATP/GTP PHOSPHATASE"/>
    <property type="match status" value="1"/>
</dbReference>
<dbReference type="Pfam" id="PF13304">
    <property type="entry name" value="AAA_21"/>
    <property type="match status" value="1"/>
</dbReference>
<feature type="domain" description="ATPase AAA-type core" evidence="1">
    <location>
        <begin position="209"/>
        <end position="260"/>
    </location>
</feature>
<evidence type="ECO:0000313" key="3">
    <source>
        <dbReference type="Proteomes" id="UP000229630"/>
    </source>
</evidence>
<name>A0A2D3L8N4_PREIN</name>
<dbReference type="InterPro" id="IPR051396">
    <property type="entry name" value="Bact_Antivir_Def_Nuclease"/>
</dbReference>
<protein>
    <recommendedName>
        <fullName evidence="1">ATPase AAA-type core domain-containing protein</fullName>
    </recommendedName>
</protein>
<organism evidence="2 3">
    <name type="scientific">Prevotella intermedia</name>
    <dbReference type="NCBI Taxonomy" id="28131"/>
    <lineage>
        <taxon>Bacteria</taxon>
        <taxon>Pseudomonadati</taxon>
        <taxon>Bacteroidota</taxon>
        <taxon>Bacteroidia</taxon>
        <taxon>Bacteroidales</taxon>
        <taxon>Prevotellaceae</taxon>
        <taxon>Prevotella</taxon>
    </lineage>
</organism>